<dbReference type="InterPro" id="IPR045122">
    <property type="entry name" value="Csc1-like"/>
</dbReference>
<feature type="domain" description="CSC1/OSCA1-like N-terminal transmembrane" evidence="11">
    <location>
        <begin position="139"/>
        <end position="238"/>
    </location>
</feature>
<protein>
    <submittedName>
        <fullName evidence="12">CSC1-like protein 1</fullName>
    </submittedName>
</protein>
<keyword evidence="7" id="KW-0175">Coiled coil</keyword>
<sequence length="1067" mass="119597">MALQALPAIPHLLPTLPWPSTPANHTALSFNLFNSSSYTGNATAYGNTYKNMYEQTTMSSGLTLVILVNLVTSWFGLLFYRYVILREAGLLEPEDIDLLKKYPTVRSAKAYTPAAAYVRGAPPMRWKGWRDFFTSSETTLSRDAQVYLLFQRACIVITTICAAVSTVILLPVYWWGGAVFRTKGESLPHSLMSLLKTDRGVFERFTSHNLPQNSPLNLLQIPVIVITALCVIVMYTVVKTAAGEERSTSEWLRTGSVSSVNVTASIADSPKRTSSSSRTPYWMLFARGLPFDIRTASELTDMLQAIYPGQVAKVELVCKGRMSEARLLRSISSARNRLDYLRDNLERHRLDAPMRQGVVGRVFSLLARRRTTEETIRDLEDKIRILHKDLESRSIEPVRDFMGCAFISFRSPTAVASVLKHFPVRMDGFIPGQTNAQESNSHNIALGRHHRVRSEFEFPAFPNLYKGVLNLLPRETRRRVLESPRFASSLARREHEVQNRLLESSSNLSFITPAAATARLRNMKAERAPKSGDIIWRNVGISFFERTVREMVVQFIVFAILILFTSPVAMLTALKLVFAELALLSDPQVIFSNHGHPNGTFPAPELGTSFNGTNGFDILNNLTSNGDKAVDSISTDILRLLPSVFTSNAMLRSVLLAYLPVLLLSVVFALVPSILRLTCSLEGYVTHSAQEMSVFRKTSFYYVMNAVVLPSLALNTASEFLEIVYKQSDGGANVYNAIPILQRLFSGDIAFFLCNYLVQLALTGSVVWLMRLHSSFSMMVRRRMAMTPLDAAEAKCTDIFDYPRHYAYSVTVMSMCLLFGFMAPLVWYFAWLYFVCKHAVDVYLIRYVHPKSHIDGRLPRLSANFILTWTVVSQLSLAVIFYLQGWVAAGITTAIFCVLTLVVCLSAGARVGNRILVFIGELRDQAIARFMRTLSNEYPLLHESTMFDSSSSSVQSFANCQENDALLQRSPLLESEIQALVRVRTSSVACESPFIEQLTGSDMFESDRHRADRSLSANDPSNEDDGYESDTEPDDVFFSGDIESNIKPISLYGTYDVRDDDYKKEGS</sequence>
<dbReference type="OrthoDB" id="1689567at2759"/>
<evidence type="ECO:0000256" key="9">
    <source>
        <dbReference type="SAM" id="Phobius"/>
    </source>
</evidence>
<keyword evidence="6 9" id="KW-0472">Membrane</keyword>
<dbReference type="AlphaFoldDB" id="A0A2V3IMM1"/>
<evidence type="ECO:0000256" key="5">
    <source>
        <dbReference type="ARBA" id="ARBA00022989"/>
    </source>
</evidence>
<dbReference type="Proteomes" id="UP000247409">
    <property type="component" value="Unassembled WGS sequence"/>
</dbReference>
<dbReference type="Pfam" id="PF13967">
    <property type="entry name" value="RSN1_TM"/>
    <property type="match status" value="1"/>
</dbReference>
<feature type="compositionally biased region" description="Acidic residues" evidence="8">
    <location>
        <begin position="1021"/>
        <end position="1035"/>
    </location>
</feature>
<proteinExistence type="inferred from homology"/>
<dbReference type="GO" id="GO:0005227">
    <property type="term" value="F:calcium-activated cation channel activity"/>
    <property type="evidence" value="ECO:0007669"/>
    <property type="project" value="InterPro"/>
</dbReference>
<feature type="domain" description="CSC1/OSCA1-like 7TM region" evidence="10">
    <location>
        <begin position="644"/>
        <end position="880"/>
    </location>
</feature>
<evidence type="ECO:0000256" key="6">
    <source>
        <dbReference type="ARBA" id="ARBA00023136"/>
    </source>
</evidence>
<keyword evidence="3" id="KW-0813">Transport</keyword>
<feature type="coiled-coil region" evidence="7">
    <location>
        <begin position="331"/>
        <end position="389"/>
    </location>
</feature>
<comment type="caution">
    <text evidence="12">The sequence shown here is derived from an EMBL/GenBank/DDBJ whole genome shotgun (WGS) entry which is preliminary data.</text>
</comment>
<dbReference type="Pfam" id="PF02714">
    <property type="entry name" value="RSN1_7TM"/>
    <property type="match status" value="1"/>
</dbReference>
<feature type="transmembrane region" description="Helical" evidence="9">
    <location>
        <begin position="749"/>
        <end position="772"/>
    </location>
</feature>
<evidence type="ECO:0000256" key="4">
    <source>
        <dbReference type="ARBA" id="ARBA00022692"/>
    </source>
</evidence>
<dbReference type="InterPro" id="IPR032880">
    <property type="entry name" value="CSC1/OSCA1-like_N"/>
</dbReference>
<evidence type="ECO:0000256" key="3">
    <source>
        <dbReference type="ARBA" id="ARBA00022448"/>
    </source>
</evidence>
<feature type="transmembrane region" description="Helical" evidence="9">
    <location>
        <begin position="555"/>
        <end position="578"/>
    </location>
</feature>
<evidence type="ECO:0000256" key="7">
    <source>
        <dbReference type="SAM" id="Coils"/>
    </source>
</evidence>
<gene>
    <name evidence="12" type="ORF">BWQ96_06967</name>
</gene>
<feature type="transmembrane region" description="Helical" evidence="9">
    <location>
        <begin position="218"/>
        <end position="238"/>
    </location>
</feature>
<feature type="region of interest" description="Disordered" evidence="8">
    <location>
        <begin position="1007"/>
        <end position="1041"/>
    </location>
</feature>
<keyword evidence="13" id="KW-1185">Reference proteome</keyword>
<feature type="transmembrane region" description="Helical" evidence="9">
    <location>
        <begin position="861"/>
        <end position="883"/>
    </location>
</feature>
<comment type="subcellular location">
    <subcellularLocation>
        <location evidence="1">Membrane</location>
        <topology evidence="1">Multi-pass membrane protein</topology>
    </subcellularLocation>
</comment>
<organism evidence="12 13">
    <name type="scientific">Gracilariopsis chorda</name>
    <dbReference type="NCBI Taxonomy" id="448386"/>
    <lineage>
        <taxon>Eukaryota</taxon>
        <taxon>Rhodophyta</taxon>
        <taxon>Florideophyceae</taxon>
        <taxon>Rhodymeniophycidae</taxon>
        <taxon>Gracilariales</taxon>
        <taxon>Gracilariaceae</taxon>
        <taxon>Gracilariopsis</taxon>
    </lineage>
</organism>
<evidence type="ECO:0000259" key="10">
    <source>
        <dbReference type="Pfam" id="PF02714"/>
    </source>
</evidence>
<dbReference type="EMBL" id="NBIV01000129">
    <property type="protein sequence ID" value="PXF43328.1"/>
    <property type="molecule type" value="Genomic_DNA"/>
</dbReference>
<feature type="transmembrane region" description="Helical" evidence="9">
    <location>
        <begin position="655"/>
        <end position="679"/>
    </location>
</feature>
<keyword evidence="5 9" id="KW-1133">Transmembrane helix</keyword>
<dbReference type="STRING" id="448386.A0A2V3IMM1"/>
<feature type="transmembrane region" description="Helical" evidence="9">
    <location>
        <begin position="805"/>
        <end position="822"/>
    </location>
</feature>
<evidence type="ECO:0000256" key="2">
    <source>
        <dbReference type="ARBA" id="ARBA00007779"/>
    </source>
</evidence>
<dbReference type="InterPro" id="IPR003864">
    <property type="entry name" value="CSC1/OSCA1-like_7TM"/>
</dbReference>
<dbReference type="GO" id="GO:0005886">
    <property type="term" value="C:plasma membrane"/>
    <property type="evidence" value="ECO:0007669"/>
    <property type="project" value="TreeGrafter"/>
</dbReference>
<accession>A0A2V3IMM1</accession>
<evidence type="ECO:0000313" key="12">
    <source>
        <dbReference type="EMBL" id="PXF43328.1"/>
    </source>
</evidence>
<comment type="similarity">
    <text evidence="2">Belongs to the CSC1 (TC 1.A.17) family.</text>
</comment>
<evidence type="ECO:0000256" key="1">
    <source>
        <dbReference type="ARBA" id="ARBA00004141"/>
    </source>
</evidence>
<feature type="transmembrane region" description="Helical" evidence="9">
    <location>
        <begin position="61"/>
        <end position="80"/>
    </location>
</feature>
<evidence type="ECO:0000256" key="8">
    <source>
        <dbReference type="SAM" id="MobiDB-lite"/>
    </source>
</evidence>
<evidence type="ECO:0000259" key="11">
    <source>
        <dbReference type="Pfam" id="PF13967"/>
    </source>
</evidence>
<feature type="transmembrane region" description="Helical" evidence="9">
    <location>
        <begin position="153"/>
        <end position="175"/>
    </location>
</feature>
<feature type="transmembrane region" description="Helical" evidence="9">
    <location>
        <begin position="889"/>
        <end position="909"/>
    </location>
</feature>
<keyword evidence="4 9" id="KW-0812">Transmembrane</keyword>
<evidence type="ECO:0000313" key="13">
    <source>
        <dbReference type="Proteomes" id="UP000247409"/>
    </source>
</evidence>
<name>A0A2V3IMM1_9FLOR</name>
<dbReference type="PANTHER" id="PTHR13018:SF5">
    <property type="entry name" value="RE44586P"/>
    <property type="match status" value="1"/>
</dbReference>
<reference evidence="12 13" key="1">
    <citation type="journal article" date="2018" name="Mol. Biol. Evol.">
        <title>Analysis of the draft genome of the red seaweed Gracilariopsis chorda provides insights into genome size evolution in Rhodophyta.</title>
        <authorList>
            <person name="Lee J."/>
            <person name="Yang E.C."/>
            <person name="Graf L."/>
            <person name="Yang J.H."/>
            <person name="Qiu H."/>
            <person name="Zel Zion U."/>
            <person name="Chan C.X."/>
            <person name="Stephens T.G."/>
            <person name="Weber A.P.M."/>
            <person name="Boo G.H."/>
            <person name="Boo S.M."/>
            <person name="Kim K.M."/>
            <person name="Shin Y."/>
            <person name="Jung M."/>
            <person name="Lee S.J."/>
            <person name="Yim H.S."/>
            <person name="Lee J.H."/>
            <person name="Bhattacharya D."/>
            <person name="Yoon H.S."/>
        </authorList>
    </citation>
    <scope>NUCLEOTIDE SEQUENCE [LARGE SCALE GENOMIC DNA]</scope>
    <source>
        <strain evidence="12 13">SKKU-2015</strain>
        <tissue evidence="12">Whole body</tissue>
    </source>
</reference>
<dbReference type="PANTHER" id="PTHR13018">
    <property type="entry name" value="PROBABLE MEMBRANE PROTEIN DUF221-RELATED"/>
    <property type="match status" value="1"/>
</dbReference>